<feature type="region of interest" description="Disordered" evidence="1">
    <location>
        <begin position="1"/>
        <end position="95"/>
    </location>
</feature>
<reference evidence="2" key="2">
    <citation type="submission" date="2015-04" db="UniProtKB">
        <authorList>
            <consortium name="EnsemblPlants"/>
        </authorList>
    </citation>
    <scope>IDENTIFICATION</scope>
</reference>
<reference evidence="2" key="3">
    <citation type="submission" date="2018-05" db="EMBL/GenBank/DDBJ databases">
        <title>OgluRS3 (Oryza glumaepatula Reference Sequence Version 3).</title>
        <authorList>
            <person name="Zhang J."/>
            <person name="Kudrna D."/>
            <person name="Lee S."/>
            <person name="Talag J."/>
            <person name="Welchert J."/>
            <person name="Wing R.A."/>
        </authorList>
    </citation>
    <scope>NUCLEOTIDE SEQUENCE [LARGE SCALE GENOMIC DNA]</scope>
</reference>
<feature type="compositionally biased region" description="Low complexity" evidence="1">
    <location>
        <begin position="69"/>
        <end position="86"/>
    </location>
</feature>
<dbReference type="Gramene" id="OGLUM01G00010.1">
    <property type="protein sequence ID" value="OGLUM01G00010.1"/>
    <property type="gene ID" value="OGLUM01G00010"/>
</dbReference>
<dbReference type="AlphaFoldDB" id="A0A0D9Y1Y4"/>
<dbReference type="HOGENOM" id="CLU_1941355_0_0_1"/>
<proteinExistence type="predicted"/>
<keyword evidence="3" id="KW-1185">Reference proteome</keyword>
<protein>
    <submittedName>
        <fullName evidence="2">Uncharacterized protein</fullName>
    </submittedName>
</protein>
<accession>A0A0D9Y1Y4</accession>
<evidence type="ECO:0000313" key="3">
    <source>
        <dbReference type="Proteomes" id="UP000026961"/>
    </source>
</evidence>
<organism evidence="2">
    <name type="scientific">Oryza glumipatula</name>
    <dbReference type="NCBI Taxonomy" id="40148"/>
    <lineage>
        <taxon>Eukaryota</taxon>
        <taxon>Viridiplantae</taxon>
        <taxon>Streptophyta</taxon>
        <taxon>Embryophyta</taxon>
        <taxon>Tracheophyta</taxon>
        <taxon>Spermatophyta</taxon>
        <taxon>Magnoliopsida</taxon>
        <taxon>Liliopsida</taxon>
        <taxon>Poales</taxon>
        <taxon>Poaceae</taxon>
        <taxon>BOP clade</taxon>
        <taxon>Oryzoideae</taxon>
        <taxon>Oryzeae</taxon>
        <taxon>Oryzinae</taxon>
        <taxon>Oryza</taxon>
    </lineage>
</organism>
<name>A0A0D9Y1Y4_9ORYZ</name>
<dbReference type="Proteomes" id="UP000026961">
    <property type="component" value="Chromosome 1"/>
</dbReference>
<feature type="compositionally biased region" description="Gly residues" evidence="1">
    <location>
        <begin position="35"/>
        <end position="46"/>
    </location>
</feature>
<reference evidence="2" key="1">
    <citation type="submission" date="2013-08" db="EMBL/GenBank/DDBJ databases">
        <title>Oryza genome evolution.</title>
        <authorList>
            <person name="Wing R.A."/>
            <person name="Panaud O."/>
            <person name="Oliveira A.C."/>
        </authorList>
    </citation>
    <scope>NUCLEOTIDE SEQUENCE</scope>
</reference>
<dbReference type="EnsemblPlants" id="OGLUM01G00010.1">
    <property type="protein sequence ID" value="OGLUM01G00010.1"/>
    <property type="gene ID" value="OGLUM01G00010"/>
</dbReference>
<evidence type="ECO:0000256" key="1">
    <source>
        <dbReference type="SAM" id="MobiDB-lite"/>
    </source>
</evidence>
<evidence type="ECO:0000313" key="2">
    <source>
        <dbReference type="EnsemblPlants" id="OGLUM01G00010.1"/>
    </source>
</evidence>
<sequence length="130" mass="13252">MGGVGSGDLFFSRSDTVVSPHPAHADPPPVSTGGSRSGGVHRGVGSGDLFLSRSDPVVSPCPAHADPPLALTGGSRSGGSTVVVASLPPPPLHARPLRRPRPCCLLLPHAVFGGCDKGRRRRREALEGGI</sequence>